<comment type="caution">
    <text evidence="2">The sequence shown here is derived from an EMBL/GenBank/DDBJ whole genome shotgun (WGS) entry which is preliminary data.</text>
</comment>
<dbReference type="Pfam" id="PF07642">
    <property type="entry name" value="BBP2"/>
    <property type="match status" value="1"/>
</dbReference>
<accession>A0ABW3GQC7</accession>
<feature type="chain" id="PRO_5046165024" evidence="1">
    <location>
        <begin position="24"/>
        <end position="367"/>
    </location>
</feature>
<keyword evidence="1" id="KW-0732">Signal</keyword>
<dbReference type="Proteomes" id="UP001597106">
    <property type="component" value="Unassembled WGS sequence"/>
</dbReference>
<keyword evidence="3" id="KW-1185">Reference proteome</keyword>
<dbReference type="SUPFAM" id="SSF56935">
    <property type="entry name" value="Porins"/>
    <property type="match status" value="1"/>
</dbReference>
<evidence type="ECO:0000256" key="1">
    <source>
        <dbReference type="SAM" id="SignalP"/>
    </source>
</evidence>
<evidence type="ECO:0000313" key="3">
    <source>
        <dbReference type="Proteomes" id="UP001597106"/>
    </source>
</evidence>
<name>A0ABW3GQC7_9PROT</name>
<dbReference type="InterPro" id="IPR011486">
    <property type="entry name" value="BBP2"/>
</dbReference>
<evidence type="ECO:0000313" key="2">
    <source>
        <dbReference type="EMBL" id="MFD0930627.1"/>
    </source>
</evidence>
<proteinExistence type="predicted"/>
<feature type="signal peptide" evidence="1">
    <location>
        <begin position="1"/>
        <end position="23"/>
    </location>
</feature>
<sequence length="367" mass="40830">MNLSKIVSTLLVLTSSLPLSVKAEETPVAVSSPLSLSGYLETYYVRDFNDPPNHKRPDFIYSHNRANDLSINLAMVKASLNTQRVRGNLALASGSYMRANYAAEPKDLQHIFEANAGVKLSDKHDLWLDAGVMPSHLGFESAIGTENWTLTRSLMAESSPYFETGAKLSYTSADGKWMASGLVLSGWQRIRAPQGNTTPSIGHQLTYKPNDRVTLNSSSFIGNDKSDRARQMRYFHDFYGIFKLDEQWSLITAFDIGAEEKPPGEGDGYNVWLAPAVLAKYQYSSQFSVTGRVEYYQDKQGVIINTGTPNGFKTMGYSVNADYKVCPRVTVRAELRQLQSRDDIFNESGRRQTDQSLIAATAIAIQF</sequence>
<organism evidence="2 3">
    <name type="scientific">Methylophilus glucosoxydans</name>
    <dbReference type="NCBI Taxonomy" id="752553"/>
    <lineage>
        <taxon>Bacteria</taxon>
        <taxon>Pseudomonadati</taxon>
        <taxon>Pseudomonadota</taxon>
        <taxon>Betaproteobacteria</taxon>
        <taxon>Nitrosomonadales</taxon>
        <taxon>Methylophilaceae</taxon>
        <taxon>Methylophilus</taxon>
    </lineage>
</organism>
<dbReference type="EMBL" id="JBHTJW010000003">
    <property type="protein sequence ID" value="MFD0930627.1"/>
    <property type="molecule type" value="Genomic_DNA"/>
</dbReference>
<protein>
    <submittedName>
        <fullName evidence="2">Porin</fullName>
    </submittedName>
</protein>
<gene>
    <name evidence="2" type="ORF">ACFQ1T_12645</name>
</gene>
<dbReference type="RefSeq" id="WP_379077320.1">
    <property type="nucleotide sequence ID" value="NZ_JBHTJW010000003.1"/>
</dbReference>
<reference evidence="3" key="1">
    <citation type="journal article" date="2019" name="Int. J. Syst. Evol. Microbiol.">
        <title>The Global Catalogue of Microorganisms (GCM) 10K type strain sequencing project: providing services to taxonomists for standard genome sequencing and annotation.</title>
        <authorList>
            <consortium name="The Broad Institute Genomics Platform"/>
            <consortium name="The Broad Institute Genome Sequencing Center for Infectious Disease"/>
            <person name="Wu L."/>
            <person name="Ma J."/>
        </authorList>
    </citation>
    <scope>NUCLEOTIDE SEQUENCE [LARGE SCALE GENOMIC DNA]</scope>
    <source>
        <strain evidence="3">CCUG 59685</strain>
    </source>
</reference>